<evidence type="ECO:0000313" key="4">
    <source>
        <dbReference type="EMBL" id="CAG8974133.1"/>
    </source>
</evidence>
<feature type="domain" description="Transcription factor Iwr1" evidence="3">
    <location>
        <begin position="320"/>
        <end position="389"/>
    </location>
</feature>
<comment type="similarity">
    <text evidence="1">Belongs to the IWR1/SLC7A6OS family.</text>
</comment>
<dbReference type="AlphaFoldDB" id="A0A9N9LI21"/>
<feature type="region of interest" description="Disordered" evidence="2">
    <location>
        <begin position="135"/>
        <end position="174"/>
    </location>
</feature>
<dbReference type="Pfam" id="PF08574">
    <property type="entry name" value="Iwr1"/>
    <property type="match status" value="1"/>
</dbReference>
<feature type="compositionally biased region" description="Acidic residues" evidence="2">
    <location>
        <begin position="385"/>
        <end position="396"/>
    </location>
</feature>
<comment type="caution">
    <text evidence="4">The sequence shown here is derived from an EMBL/GenBank/DDBJ whole genome shotgun (WGS) entry which is preliminary data.</text>
</comment>
<dbReference type="Proteomes" id="UP000701801">
    <property type="component" value="Unassembled WGS sequence"/>
</dbReference>
<evidence type="ECO:0000259" key="3">
    <source>
        <dbReference type="Pfam" id="PF08574"/>
    </source>
</evidence>
<dbReference type="GO" id="GO:0006606">
    <property type="term" value="P:protein import into nucleus"/>
    <property type="evidence" value="ECO:0007669"/>
    <property type="project" value="InterPro"/>
</dbReference>
<organism evidence="4 5">
    <name type="scientific">Hymenoscyphus albidus</name>
    <dbReference type="NCBI Taxonomy" id="595503"/>
    <lineage>
        <taxon>Eukaryota</taxon>
        <taxon>Fungi</taxon>
        <taxon>Dikarya</taxon>
        <taxon>Ascomycota</taxon>
        <taxon>Pezizomycotina</taxon>
        <taxon>Leotiomycetes</taxon>
        <taxon>Helotiales</taxon>
        <taxon>Helotiaceae</taxon>
        <taxon>Hymenoscyphus</taxon>
    </lineage>
</organism>
<protein>
    <recommendedName>
        <fullName evidence="3">Transcription factor Iwr1 domain-containing protein</fullName>
    </recommendedName>
</protein>
<evidence type="ECO:0000256" key="1">
    <source>
        <dbReference type="ARBA" id="ARBA00010218"/>
    </source>
</evidence>
<dbReference type="EMBL" id="CAJVRM010000093">
    <property type="protein sequence ID" value="CAG8974133.1"/>
    <property type="molecule type" value="Genomic_DNA"/>
</dbReference>
<dbReference type="PANTHER" id="PTHR28063:SF1">
    <property type="entry name" value="RNA POLYMERASE II NUCLEAR LOCALIZATION PROTEIN IWR1"/>
    <property type="match status" value="1"/>
</dbReference>
<proteinExistence type="inferred from homology"/>
<dbReference type="InterPro" id="IPR013883">
    <property type="entry name" value="TF_Iwr1_dom"/>
</dbReference>
<dbReference type="OrthoDB" id="6255506at2759"/>
<feature type="region of interest" description="Disordered" evidence="2">
    <location>
        <begin position="186"/>
        <end position="207"/>
    </location>
</feature>
<feature type="region of interest" description="Disordered" evidence="2">
    <location>
        <begin position="355"/>
        <end position="435"/>
    </location>
</feature>
<feature type="compositionally biased region" description="Acidic residues" evidence="2">
    <location>
        <begin position="355"/>
        <end position="377"/>
    </location>
</feature>
<sequence length="435" mass="48625">MSLPPATVRIKRKRGDEPVDFLQLTWFLEVHESNGKHGKRQRRTSKEYLFSLQPQPTSGFPNNNTNLQRKDIAPRPIKPVRSGATQLSTSNGQGGNPPEVAMDISTSSATGLGPIEEGNPAMNNTHVRRFHMSRSPLANSTGQGKSRKRSASTSLTFKERKTKRPDPPGTTQKIDQLDAQFLPATMSEQGRPQKKPGRAARSLPVAPQNESLKITSSPVKVKPLPATIKKSWDVNSTQLAAEMEAFTLEEIGKNIAEANKFQSELEAPAMLTPRKGTPSKFTPKKPALRYHERHPDVKSGADIMDVDYESSAEDTDDESEYIIDTYVRVPAHTLEPSDTPKNIGLLVLDSQPDIDEFYTEGGESDDEEEDAEEDENAEDHYTADYPEDEVDTDDEFDRNAYYYRTYNASDLEEFDEDDATFSDDENDSKPPWMKA</sequence>
<dbReference type="GO" id="GO:0005737">
    <property type="term" value="C:cytoplasm"/>
    <property type="evidence" value="ECO:0007669"/>
    <property type="project" value="TreeGrafter"/>
</dbReference>
<accession>A0A9N9LI21</accession>
<dbReference type="PANTHER" id="PTHR28063">
    <property type="entry name" value="RNA POLYMERASE II NUCLEAR LOCALIZATION PROTEIN IWR1"/>
    <property type="match status" value="1"/>
</dbReference>
<feature type="region of interest" description="Disordered" evidence="2">
    <location>
        <begin position="52"/>
        <end position="98"/>
    </location>
</feature>
<gene>
    <name evidence="4" type="ORF">HYALB_00002768</name>
</gene>
<reference evidence="4" key="1">
    <citation type="submission" date="2021-07" db="EMBL/GenBank/DDBJ databases">
        <authorList>
            <person name="Durling M."/>
        </authorList>
    </citation>
    <scope>NUCLEOTIDE SEQUENCE</scope>
</reference>
<feature type="compositionally biased region" description="Polar residues" evidence="2">
    <location>
        <begin position="52"/>
        <end position="67"/>
    </location>
</feature>
<keyword evidence="5" id="KW-1185">Reference proteome</keyword>
<name>A0A9N9LI21_9HELO</name>
<dbReference type="InterPro" id="IPR040150">
    <property type="entry name" value="Iwr1"/>
</dbReference>
<evidence type="ECO:0000313" key="5">
    <source>
        <dbReference type="Proteomes" id="UP000701801"/>
    </source>
</evidence>
<evidence type="ECO:0000256" key="2">
    <source>
        <dbReference type="SAM" id="MobiDB-lite"/>
    </source>
</evidence>
<feature type="compositionally biased region" description="Acidic residues" evidence="2">
    <location>
        <begin position="410"/>
        <end position="426"/>
    </location>
</feature>